<accession>A0A8H6KHW4</accession>
<feature type="compositionally biased region" description="Basic and acidic residues" evidence="1">
    <location>
        <begin position="372"/>
        <end position="381"/>
    </location>
</feature>
<evidence type="ECO:0000256" key="1">
    <source>
        <dbReference type="SAM" id="MobiDB-lite"/>
    </source>
</evidence>
<keyword evidence="2" id="KW-0812">Transmembrane</keyword>
<feature type="region of interest" description="Disordered" evidence="1">
    <location>
        <begin position="365"/>
        <end position="386"/>
    </location>
</feature>
<reference evidence="3" key="1">
    <citation type="journal article" date="2020" name="Phytopathology">
        <title>Genome Sequence Resources of Colletotrichum truncatum, C. plurivorum, C. musicola, and C. sojae: Four Species Pathogenic to Soybean (Glycine max).</title>
        <authorList>
            <person name="Rogerio F."/>
            <person name="Boufleur T.R."/>
            <person name="Ciampi-Guillardi M."/>
            <person name="Sukno S.A."/>
            <person name="Thon M.R."/>
            <person name="Massola Junior N.S."/>
            <person name="Baroncelli R."/>
        </authorList>
    </citation>
    <scope>NUCLEOTIDE SEQUENCE</scope>
    <source>
        <strain evidence="3">LFN00145</strain>
    </source>
</reference>
<dbReference type="EMBL" id="WIGO01000082">
    <property type="protein sequence ID" value="KAF6831360.1"/>
    <property type="molecule type" value="Genomic_DNA"/>
</dbReference>
<sequence>MGRKTTAGTRKPVPAVEPRYGGMNDWDWTDTDRKLANWFTRAAGSSPSWVTSVAAAAAAAAAAHVRVLDIAGLIVIYLCLLSVGLAEVWTCRCCRRKILTRKAHRFPRAYLLHYSCTHHDHFILAFDPQTLSKHTGAQDKIVSSVLTGLRTAGTARVATCEGSVSVDRAFQRRDAPGSAGHWRDKARPPGDTRCAPENVDCHSSSHHNHGGEVAMRAGLVPSARFKIDTYQRFDRRDDMMARLYPPGWESNPDFPYSDSGLLNWHALHKRAASVHPADALGETTACHACEHNQSKSSEPMQGEARRDVAEAAAARTIKTTAPMTASRHGIKIHGKTRPYIRIDIQKTFSDPTHDAKLSKRRNVVEVEGEGEGEARPGEKKSSIRSPLPMCSACRRCACATE</sequence>
<evidence type="ECO:0000313" key="3">
    <source>
        <dbReference type="EMBL" id="KAF6831360.1"/>
    </source>
</evidence>
<keyword evidence="2" id="KW-1133">Transmembrane helix</keyword>
<keyword evidence="4" id="KW-1185">Reference proteome</keyword>
<dbReference type="AlphaFoldDB" id="A0A8H6KHW4"/>
<feature type="compositionally biased region" description="Basic and acidic residues" evidence="1">
    <location>
        <begin position="174"/>
        <end position="190"/>
    </location>
</feature>
<evidence type="ECO:0000256" key="2">
    <source>
        <dbReference type="SAM" id="Phobius"/>
    </source>
</evidence>
<name>A0A8H6KHW4_9PEZI</name>
<comment type="caution">
    <text evidence="3">The sequence shown here is derived from an EMBL/GenBank/DDBJ whole genome shotgun (WGS) entry which is preliminary data.</text>
</comment>
<feature type="region of interest" description="Disordered" evidence="1">
    <location>
        <begin position="174"/>
        <end position="209"/>
    </location>
</feature>
<protein>
    <submittedName>
        <fullName evidence="3">Uncharacterized protein</fullName>
    </submittedName>
</protein>
<dbReference type="Proteomes" id="UP000654918">
    <property type="component" value="Unassembled WGS sequence"/>
</dbReference>
<feature type="transmembrane region" description="Helical" evidence="2">
    <location>
        <begin position="70"/>
        <end position="89"/>
    </location>
</feature>
<organism evidence="3 4">
    <name type="scientific">Colletotrichum plurivorum</name>
    <dbReference type="NCBI Taxonomy" id="2175906"/>
    <lineage>
        <taxon>Eukaryota</taxon>
        <taxon>Fungi</taxon>
        <taxon>Dikarya</taxon>
        <taxon>Ascomycota</taxon>
        <taxon>Pezizomycotina</taxon>
        <taxon>Sordariomycetes</taxon>
        <taxon>Hypocreomycetidae</taxon>
        <taxon>Glomerellales</taxon>
        <taxon>Glomerellaceae</taxon>
        <taxon>Colletotrichum</taxon>
        <taxon>Colletotrichum orchidearum species complex</taxon>
    </lineage>
</organism>
<evidence type="ECO:0000313" key="4">
    <source>
        <dbReference type="Proteomes" id="UP000654918"/>
    </source>
</evidence>
<gene>
    <name evidence="3" type="ORF">CPLU01_06779</name>
</gene>
<proteinExistence type="predicted"/>
<keyword evidence="2" id="KW-0472">Membrane</keyword>